<evidence type="ECO:0000313" key="1">
    <source>
        <dbReference type="EMBL" id="SNR16862.1"/>
    </source>
</evidence>
<gene>
    <name evidence="1" type="ORF">TJEJU_3210</name>
</gene>
<dbReference type="AlphaFoldDB" id="A0A238UCN8"/>
<dbReference type="OrthoDB" id="7069376at2"/>
<dbReference type="Proteomes" id="UP000215214">
    <property type="component" value="Chromosome TJEJU"/>
</dbReference>
<dbReference type="KEGG" id="tje:TJEJU_3210"/>
<keyword evidence="2" id="KW-1185">Reference proteome</keyword>
<protein>
    <submittedName>
        <fullName evidence="1">Uncharacterized protein</fullName>
    </submittedName>
</protein>
<organism evidence="1 2">
    <name type="scientific">Tenacibaculum jejuense</name>
    <dbReference type="NCBI Taxonomy" id="584609"/>
    <lineage>
        <taxon>Bacteria</taxon>
        <taxon>Pseudomonadati</taxon>
        <taxon>Bacteroidota</taxon>
        <taxon>Flavobacteriia</taxon>
        <taxon>Flavobacteriales</taxon>
        <taxon>Flavobacteriaceae</taxon>
        <taxon>Tenacibaculum</taxon>
    </lineage>
</organism>
<dbReference type="EMBL" id="LT899436">
    <property type="protein sequence ID" value="SNR16862.1"/>
    <property type="molecule type" value="Genomic_DNA"/>
</dbReference>
<proteinExistence type="predicted"/>
<reference evidence="1 2" key="1">
    <citation type="submission" date="2017-07" db="EMBL/GenBank/DDBJ databases">
        <authorList>
            <person name="Sun Z.S."/>
            <person name="Albrecht U."/>
            <person name="Echele G."/>
            <person name="Lee C.C."/>
        </authorList>
    </citation>
    <scope>NUCLEOTIDE SEQUENCE [LARGE SCALE GENOMIC DNA]</scope>
    <source>
        <strain evidence="2">type strain: KCTC 22618</strain>
    </source>
</reference>
<name>A0A238UCN8_9FLAO</name>
<evidence type="ECO:0000313" key="2">
    <source>
        <dbReference type="Proteomes" id="UP000215214"/>
    </source>
</evidence>
<sequence>MQNTILILLLTLVFSLKAQEKKGLFNIYNVQTYEKNNKENYFIILSDGIDWKEIEEMDLKETLTPKSRKKVLEKIGIKEFDSVFIYSFIINEIITFKVKDLSIITREDAYGGYDYIAFDLKNKVKKGELDNYVESYVFIGDQDPFNKGGMKPIIWKKIKKDKFPTVKALATDFNKPFLFNKTDTLQYYSFINKDYTYYLKIKDKEDMYNKVFHLIIKQKEKIVYNGFFHGSEGATPAPLAFQQKDNSQHYEQWTGKLFKNKPPVILGFMYYSFNCNSIEFLEPSCNRLWVKCDARH</sequence>
<dbReference type="RefSeq" id="WP_095073715.1">
    <property type="nucleotide sequence ID" value="NZ_LT899436.1"/>
</dbReference>
<accession>A0A238UCN8</accession>